<dbReference type="AlphaFoldDB" id="A0A558BZ17"/>
<comment type="caution">
    <text evidence="3">The sequence shown here is derived from an EMBL/GenBank/DDBJ whole genome shotgun (WGS) entry which is preliminary data.</text>
</comment>
<feature type="transmembrane region" description="Helical" evidence="1">
    <location>
        <begin position="182"/>
        <end position="200"/>
    </location>
</feature>
<keyword evidence="3" id="KW-0808">Transferase</keyword>
<evidence type="ECO:0000313" key="4">
    <source>
        <dbReference type="Proteomes" id="UP000317624"/>
    </source>
</evidence>
<name>A0A558BZ17_9BACT</name>
<feature type="transmembrane region" description="Helical" evidence="1">
    <location>
        <begin position="156"/>
        <end position="175"/>
    </location>
</feature>
<dbReference type="GO" id="GO:0016020">
    <property type="term" value="C:membrane"/>
    <property type="evidence" value="ECO:0007669"/>
    <property type="project" value="TreeGrafter"/>
</dbReference>
<feature type="transmembrane region" description="Helical" evidence="1">
    <location>
        <begin position="258"/>
        <end position="278"/>
    </location>
</feature>
<dbReference type="PANTHER" id="PTHR23028:SF53">
    <property type="entry name" value="ACYL_TRANSF_3 DOMAIN-CONTAINING PROTEIN"/>
    <property type="match status" value="1"/>
</dbReference>
<feature type="transmembrane region" description="Helical" evidence="1">
    <location>
        <begin position="17"/>
        <end position="35"/>
    </location>
</feature>
<keyword evidence="1" id="KW-0812">Transmembrane</keyword>
<organism evidence="3 4">
    <name type="scientific">Hymenobacter setariae</name>
    <dbReference type="NCBI Taxonomy" id="2594794"/>
    <lineage>
        <taxon>Bacteria</taxon>
        <taxon>Pseudomonadati</taxon>
        <taxon>Bacteroidota</taxon>
        <taxon>Cytophagia</taxon>
        <taxon>Cytophagales</taxon>
        <taxon>Hymenobacteraceae</taxon>
        <taxon>Hymenobacter</taxon>
    </lineage>
</organism>
<accession>A0A558BZ17</accession>
<keyword evidence="3" id="KW-0012">Acyltransferase</keyword>
<dbReference type="Proteomes" id="UP000317624">
    <property type="component" value="Unassembled WGS sequence"/>
</dbReference>
<dbReference type="InterPro" id="IPR002656">
    <property type="entry name" value="Acyl_transf_3_dom"/>
</dbReference>
<feature type="transmembrane region" description="Helical" evidence="1">
    <location>
        <begin position="220"/>
        <end position="238"/>
    </location>
</feature>
<feature type="transmembrane region" description="Helical" evidence="1">
    <location>
        <begin position="357"/>
        <end position="375"/>
    </location>
</feature>
<feature type="transmembrane region" description="Helical" evidence="1">
    <location>
        <begin position="55"/>
        <end position="74"/>
    </location>
</feature>
<feature type="domain" description="Acyltransferase 3" evidence="2">
    <location>
        <begin position="20"/>
        <end position="369"/>
    </location>
</feature>
<keyword evidence="4" id="KW-1185">Reference proteome</keyword>
<keyword evidence="1" id="KW-0472">Membrane</keyword>
<keyword evidence="1" id="KW-1133">Transmembrane helix</keyword>
<evidence type="ECO:0000256" key="1">
    <source>
        <dbReference type="SAM" id="Phobius"/>
    </source>
</evidence>
<protein>
    <submittedName>
        <fullName evidence="3">Acyltransferase</fullName>
    </submittedName>
</protein>
<evidence type="ECO:0000259" key="2">
    <source>
        <dbReference type="Pfam" id="PF01757"/>
    </source>
</evidence>
<gene>
    <name evidence="3" type="ORF">FNT36_10105</name>
</gene>
<dbReference type="EMBL" id="VMRJ01000002">
    <property type="protein sequence ID" value="TVT41767.1"/>
    <property type="molecule type" value="Genomic_DNA"/>
</dbReference>
<dbReference type="InterPro" id="IPR050879">
    <property type="entry name" value="Acyltransferase_3"/>
</dbReference>
<dbReference type="GO" id="GO:0000271">
    <property type="term" value="P:polysaccharide biosynthetic process"/>
    <property type="evidence" value="ECO:0007669"/>
    <property type="project" value="TreeGrafter"/>
</dbReference>
<dbReference type="PANTHER" id="PTHR23028">
    <property type="entry name" value="ACETYLTRANSFERASE"/>
    <property type="match status" value="1"/>
</dbReference>
<reference evidence="3 4" key="1">
    <citation type="submission" date="2019-07" db="EMBL/GenBank/DDBJ databases">
        <title>Hymenobacter sp. straun FUR1 Genome sequencing and assembly.</title>
        <authorList>
            <person name="Chhetri G."/>
        </authorList>
    </citation>
    <scope>NUCLEOTIDE SEQUENCE [LARGE SCALE GENOMIC DNA]</scope>
    <source>
        <strain evidence="3 4">Fur1</strain>
    </source>
</reference>
<dbReference type="GO" id="GO:0016747">
    <property type="term" value="F:acyltransferase activity, transferring groups other than amino-acyl groups"/>
    <property type="evidence" value="ECO:0007669"/>
    <property type="project" value="InterPro"/>
</dbReference>
<dbReference type="Pfam" id="PF01757">
    <property type="entry name" value="Acyl_transf_3"/>
    <property type="match status" value="1"/>
</dbReference>
<feature type="transmembrane region" description="Helical" evidence="1">
    <location>
        <begin position="94"/>
        <end position="112"/>
    </location>
</feature>
<evidence type="ECO:0000313" key="3">
    <source>
        <dbReference type="EMBL" id="TVT41767.1"/>
    </source>
</evidence>
<sequence>MLPTTTCLPAATAAKPYFPALTGLRAIAAWLIFFYHTNPFAPDGLADRIVSEFHVGVTLFFVLSGFLICVRYGGQIELSWRWFREYVLRRFARIYPLYFLLTCLFFTVQQLVPRYDTEGLYTISSASGRVLIIGMNLTLLRSWFADFRFTGISTGWTLTVEEFFYLVAPFLVLGLAHRLARLPLYTVGLVAIGCGLVALPTSWHPFGFFIGYKYMMSATFFGRCFEFLGGITLGLLVLRNAAVLSWLAKRISCTTWGIIWVATCIGLLLTMRALPALVHTLPWGPDFTDWVRIFLNNVLLVPGICLVLYGLIHEPSRLRGLLGSRMFDLFGKASYALYLIHIGVIDEFLKFHITTNLLARFIIANILAIALYKGIERPLYRRLVPRRS</sequence>
<proteinExistence type="predicted"/>
<feature type="transmembrane region" description="Helical" evidence="1">
    <location>
        <begin position="290"/>
        <end position="312"/>
    </location>
</feature>